<evidence type="ECO:0000313" key="1">
    <source>
        <dbReference type="EMBL" id="OWY92878.1"/>
    </source>
</evidence>
<proteinExistence type="predicted"/>
<protein>
    <submittedName>
        <fullName evidence="1">Uncharacterized protein</fullName>
    </submittedName>
</protein>
<dbReference type="Proteomes" id="UP000198211">
    <property type="component" value="Unassembled WGS sequence"/>
</dbReference>
<dbReference type="OrthoDB" id="128775at2759"/>
<keyword evidence="2" id="KW-1185">Reference proteome</keyword>
<name>A0A225UIQ7_9STRA</name>
<evidence type="ECO:0000313" key="2">
    <source>
        <dbReference type="Proteomes" id="UP000198211"/>
    </source>
</evidence>
<comment type="caution">
    <text evidence="1">The sequence shown here is derived from an EMBL/GenBank/DDBJ whole genome shotgun (WGS) entry which is preliminary data.</text>
</comment>
<reference evidence="2" key="1">
    <citation type="submission" date="2017-03" db="EMBL/GenBank/DDBJ databases">
        <title>Phytopthora megakarya and P. palmivora, two closely related causual agents of cacao black pod achieved similar genome size and gene model numbers by different mechanisms.</title>
        <authorList>
            <person name="Ali S."/>
            <person name="Shao J."/>
            <person name="Larry D.J."/>
            <person name="Kronmiller B."/>
            <person name="Shen D."/>
            <person name="Strem M.D."/>
            <person name="Melnick R.L."/>
            <person name="Guiltinan M.J."/>
            <person name="Tyler B.M."/>
            <person name="Meinhardt L.W."/>
            <person name="Bailey B.A."/>
        </authorList>
    </citation>
    <scope>NUCLEOTIDE SEQUENCE [LARGE SCALE GENOMIC DNA]</scope>
    <source>
        <strain evidence="2">zdho120</strain>
    </source>
</reference>
<gene>
    <name evidence="1" type="ORF">PHMEG_00037930</name>
</gene>
<dbReference type="AlphaFoldDB" id="A0A225UIQ7"/>
<organism evidence="1 2">
    <name type="scientific">Phytophthora megakarya</name>
    <dbReference type="NCBI Taxonomy" id="4795"/>
    <lineage>
        <taxon>Eukaryota</taxon>
        <taxon>Sar</taxon>
        <taxon>Stramenopiles</taxon>
        <taxon>Oomycota</taxon>
        <taxon>Peronosporomycetes</taxon>
        <taxon>Peronosporales</taxon>
        <taxon>Peronosporaceae</taxon>
        <taxon>Phytophthora</taxon>
    </lineage>
</organism>
<accession>A0A225UIQ7</accession>
<sequence>MQDGPHSDVPKNHKSARQALNALRSLRQGQDNGTYLVVDLDVVRQWNILRFSPFGCVPKKDVDPRVEARLIHDLSFPTTSATNAMSNKDEIPPVKLCCVDLIAKNRRPDS</sequence>
<dbReference type="EMBL" id="NBNE01017137">
    <property type="protein sequence ID" value="OWY92878.1"/>
    <property type="molecule type" value="Genomic_DNA"/>
</dbReference>